<comment type="caution">
    <text evidence="2">The sequence shown here is derived from an EMBL/GenBank/DDBJ whole genome shotgun (WGS) entry which is preliminary data.</text>
</comment>
<protein>
    <submittedName>
        <fullName evidence="2">Uncharacterized protein</fullName>
    </submittedName>
</protein>
<dbReference type="AlphaFoldDB" id="A0A8S2TJI8"/>
<dbReference type="EMBL" id="CAJNOK010033662">
    <property type="protein sequence ID" value="CAF1496623.1"/>
    <property type="molecule type" value="Genomic_DNA"/>
</dbReference>
<dbReference type="Proteomes" id="UP000682733">
    <property type="component" value="Unassembled WGS sequence"/>
</dbReference>
<evidence type="ECO:0000313" key="3">
    <source>
        <dbReference type="Proteomes" id="UP000682733"/>
    </source>
</evidence>
<dbReference type="EMBL" id="CAJOBA010055657">
    <property type="protein sequence ID" value="CAF4285538.1"/>
    <property type="molecule type" value="Genomic_DNA"/>
</dbReference>
<reference evidence="2" key="1">
    <citation type="submission" date="2021-02" db="EMBL/GenBank/DDBJ databases">
        <authorList>
            <person name="Nowell W R."/>
        </authorList>
    </citation>
    <scope>NUCLEOTIDE SEQUENCE</scope>
</reference>
<dbReference type="Proteomes" id="UP000677228">
    <property type="component" value="Unassembled WGS sequence"/>
</dbReference>
<name>A0A8S2TJI8_9BILA</name>
<evidence type="ECO:0000313" key="2">
    <source>
        <dbReference type="EMBL" id="CAF4285538.1"/>
    </source>
</evidence>
<proteinExistence type="predicted"/>
<evidence type="ECO:0000313" key="1">
    <source>
        <dbReference type="EMBL" id="CAF1496623.1"/>
    </source>
</evidence>
<organism evidence="2 3">
    <name type="scientific">Didymodactylos carnosus</name>
    <dbReference type="NCBI Taxonomy" id="1234261"/>
    <lineage>
        <taxon>Eukaryota</taxon>
        <taxon>Metazoa</taxon>
        <taxon>Spiralia</taxon>
        <taxon>Gnathifera</taxon>
        <taxon>Rotifera</taxon>
        <taxon>Eurotatoria</taxon>
        <taxon>Bdelloidea</taxon>
        <taxon>Philodinida</taxon>
        <taxon>Philodinidae</taxon>
        <taxon>Didymodactylos</taxon>
    </lineage>
</organism>
<gene>
    <name evidence="1" type="ORF">OVA965_LOCUS36748</name>
    <name evidence="2" type="ORF">TMI583_LOCUS37778</name>
</gene>
<sequence length="230" mass="26210">LYPKIPLRADELARCSGGSWGETTRNLLTACFTTINLPENSYEKLYKQKPDVLDAMFEYVKDNHGLPGLVRSTFNAQISTKCHIIVNVMTKKGERKRRRIIEKRRSAITLVDLKYADGHTLNNNLTVPDVTVVPDDYDNLFEGKYDSSDDEKAEDDEAISPSQLADWFGEDMDGNEIPENKPSKRDWASVLMIFKARCGVNNATMNYVCNMLRLKISPYYENVPSSWDVI</sequence>
<accession>A0A8S2TJI8</accession>
<feature type="non-terminal residue" evidence="2">
    <location>
        <position position="230"/>
    </location>
</feature>
<feature type="non-terminal residue" evidence="2">
    <location>
        <position position="1"/>
    </location>
</feature>